<dbReference type="EMBL" id="CP042326">
    <property type="protein sequence ID" value="QDZ38663.1"/>
    <property type="molecule type" value="Genomic_DNA"/>
</dbReference>
<organism evidence="2 3">
    <name type="scientific">Euhalothece natronophila Z-M001</name>
    <dbReference type="NCBI Taxonomy" id="522448"/>
    <lineage>
        <taxon>Bacteria</taxon>
        <taxon>Bacillati</taxon>
        <taxon>Cyanobacteriota</taxon>
        <taxon>Cyanophyceae</taxon>
        <taxon>Oscillatoriophycideae</taxon>
        <taxon>Chroococcales</taxon>
        <taxon>Halothecacae</taxon>
        <taxon>Halothece cluster</taxon>
        <taxon>Euhalothece</taxon>
    </lineage>
</organism>
<dbReference type="SUPFAM" id="SSF53448">
    <property type="entry name" value="Nucleotide-diphospho-sugar transferases"/>
    <property type="match status" value="1"/>
</dbReference>
<proteinExistence type="predicted"/>
<dbReference type="Gene3D" id="3.90.550.10">
    <property type="entry name" value="Spore Coat Polysaccharide Biosynthesis Protein SpsA, Chain A"/>
    <property type="match status" value="1"/>
</dbReference>
<evidence type="ECO:0000313" key="3">
    <source>
        <dbReference type="Proteomes" id="UP000318453"/>
    </source>
</evidence>
<evidence type="ECO:0000256" key="1">
    <source>
        <dbReference type="SAM" id="Coils"/>
    </source>
</evidence>
<gene>
    <name evidence="2" type="ORF">FRE64_01115</name>
</gene>
<sequence>MEKPPLHIFTTITANYFPKARVLAHSIKELHPSAKIYLVLCDVVPESVVLAEEPFDFIITLEQLKIPNFKSWLFQHNIIELCTAVKGIAFDYIFDKFDCKKLLFFDPDIVILSPLDSLIQKLDYHSVLLTPHQTVPESEREAIIDNEIHSLKVGVFNLGFLGIRNSEQGRKFIAWWRDRCLEFCYDDTPNGLFTDQKWVDLAPAFFSDYLVLQEPIYNVATWNLTHRRVTGSLKEGIYVNGELMCFYHFSGLDSGDQEFMLNKYGKESPVLFQLREWYLKECEHYGQREFSQIPFYYATFENGEVITQEHRLLYRHREDLKALYPNPFLTSDPDYSYYHWFLTYGDNEYIPSRYKCLQSAEQALQSKKEELAASQKEIELLKQRIQAMESSKFWRLRETWLWLKKKFRLT</sequence>
<keyword evidence="1" id="KW-0175">Coiled coil</keyword>
<accession>A0A5B8NHH0</accession>
<reference evidence="2" key="1">
    <citation type="submission" date="2019-08" db="EMBL/GenBank/DDBJ databases">
        <title>Carotenoids and Carotenoid Binding Proteins in the Halophilic Cyanobacterium Euhalothece sp. ZM00.</title>
        <authorList>
            <person name="Cho S.M."/>
            <person name="Song J.Y."/>
            <person name="Park Y.-I."/>
        </authorList>
    </citation>
    <scope>NUCLEOTIDE SEQUENCE [LARGE SCALE GENOMIC DNA]</scope>
    <source>
        <strain evidence="2">Z-M001</strain>
    </source>
</reference>
<keyword evidence="2" id="KW-0808">Transferase</keyword>
<dbReference type="OrthoDB" id="186344at2"/>
<evidence type="ECO:0000313" key="2">
    <source>
        <dbReference type="EMBL" id="QDZ38663.1"/>
    </source>
</evidence>
<keyword evidence="3" id="KW-1185">Reference proteome</keyword>
<dbReference type="KEGG" id="enn:FRE64_01115"/>
<feature type="coiled-coil region" evidence="1">
    <location>
        <begin position="357"/>
        <end position="391"/>
    </location>
</feature>
<protein>
    <submittedName>
        <fullName evidence="2">Glycosyl transferase</fullName>
    </submittedName>
</protein>
<name>A0A5B8NHH0_9CHRO</name>
<dbReference type="Proteomes" id="UP000318453">
    <property type="component" value="Chromosome"/>
</dbReference>
<dbReference type="RefSeq" id="WP_146294274.1">
    <property type="nucleotide sequence ID" value="NZ_CP042326.1"/>
</dbReference>
<dbReference type="AlphaFoldDB" id="A0A5B8NHH0"/>
<dbReference type="InterPro" id="IPR029044">
    <property type="entry name" value="Nucleotide-diphossugar_trans"/>
</dbReference>
<dbReference type="GO" id="GO:0016740">
    <property type="term" value="F:transferase activity"/>
    <property type="evidence" value="ECO:0007669"/>
    <property type="project" value="UniProtKB-KW"/>
</dbReference>